<comment type="similarity">
    <text evidence="1">Belongs to the myoviridae tail sheath protein family.</text>
</comment>
<gene>
    <name evidence="5" type="ORF">F9K91_04895</name>
</gene>
<feature type="domain" description="Tail sheath protein subtilisin-like" evidence="2">
    <location>
        <begin position="225"/>
        <end position="364"/>
    </location>
</feature>
<evidence type="ECO:0000259" key="4">
    <source>
        <dbReference type="Pfam" id="PF22671"/>
    </source>
</evidence>
<accession>A0A833CM47</accession>
<comment type="caution">
    <text evidence="5">The sequence shown here is derived from an EMBL/GenBank/DDBJ whole genome shotgun (WGS) entry which is preliminary data.</text>
</comment>
<dbReference type="InterPro" id="IPR035089">
    <property type="entry name" value="Phage_sheath_subtilisin"/>
</dbReference>
<keyword evidence="6" id="KW-1185">Reference proteome</keyword>
<feature type="domain" description="Tail sheath protein C-terminal" evidence="3">
    <location>
        <begin position="365"/>
        <end position="466"/>
    </location>
</feature>
<dbReference type="EMBL" id="WBWA01000003">
    <property type="protein sequence ID" value="KAB2666525.1"/>
    <property type="molecule type" value="Genomic_DNA"/>
</dbReference>
<sequence length="475" mass="49404">MAASQFLHGVEIVEIDDGPRPVRVVRSSVIGIVGTAPDADPLAFPLDTPVLIAGSRAEAAKLSMNAIQGGKGTLPRALDQILDQIGAVVVVVRVAEGENDAETLANILGGVDPVTGAYKGVHALLAAKSVVGQQPRIICVPGATGERPVGVAGSGPITNSGAGGTDGIFDLAFTGGNGSGAAGTFTVADGKLTKITITAAGRYTVAPQPDFSACEGLEGAATTLILGATANPVVAELIGIAERLKAIIVADGPNTNDADAIKYADDFGSRRVYLVDPGVKVARGGNVEIEPASPAVAGLIAKIDNDRGFWWSPSNNVINGIVGTARPIDFTLNDANSRANLLNEANVATIINEDGYRLWGNRTLSSDAKFAFLNIVRLHDIVGDSILSSHLWAVDRGITKTYFDDVSESVNAFLRQLKALGAISGGNCYPDPDLNSPASIMEGKAWFNVEISGVYPAEHVIFRMRLVGDYLEDLV</sequence>
<dbReference type="PANTHER" id="PTHR35861:SF1">
    <property type="entry name" value="PHAGE TAIL SHEATH PROTEIN"/>
    <property type="match status" value="1"/>
</dbReference>
<protein>
    <submittedName>
        <fullName evidence="5">Phage tail protein</fullName>
    </submittedName>
</protein>
<reference evidence="5 6" key="1">
    <citation type="submission" date="2019-09" db="EMBL/GenBank/DDBJ databases">
        <title>Taxonomic organization of the family Brucellaceae based on a phylogenomic approach.</title>
        <authorList>
            <person name="Leclercq S."/>
            <person name="Cloeckaert A."/>
            <person name="Zygmunt M.S."/>
        </authorList>
    </citation>
    <scope>NUCLEOTIDE SEQUENCE [LARGE SCALE GENOMIC DNA]</scope>
    <source>
        <strain evidence="5 6">LMG 18957</strain>
    </source>
</reference>
<dbReference type="Pfam" id="PF04984">
    <property type="entry name" value="Phage_sheath_1"/>
    <property type="match status" value="1"/>
</dbReference>
<dbReference type="RefSeq" id="WP_151677307.1">
    <property type="nucleotide sequence ID" value="NZ_WBWA01000003.1"/>
</dbReference>
<evidence type="ECO:0000313" key="5">
    <source>
        <dbReference type="EMBL" id="KAB2666525.1"/>
    </source>
</evidence>
<dbReference type="Pfam" id="PF22671">
    <property type="entry name" value="Gp18_domIII_N"/>
    <property type="match status" value="1"/>
</dbReference>
<feature type="domain" description="Tail sheath protein Gp18-like" evidence="4">
    <location>
        <begin position="29"/>
        <end position="94"/>
    </location>
</feature>
<evidence type="ECO:0000259" key="3">
    <source>
        <dbReference type="Pfam" id="PF17482"/>
    </source>
</evidence>
<evidence type="ECO:0000313" key="6">
    <source>
        <dbReference type="Proteomes" id="UP000430843"/>
    </source>
</evidence>
<proteinExistence type="inferred from homology"/>
<dbReference type="PANTHER" id="PTHR35861">
    <property type="match status" value="1"/>
</dbReference>
<dbReference type="Pfam" id="PF17482">
    <property type="entry name" value="Phage_sheath_1C"/>
    <property type="match status" value="1"/>
</dbReference>
<dbReference type="InterPro" id="IPR054564">
    <property type="entry name" value="Gp18_domIII_N"/>
</dbReference>
<dbReference type="InterPro" id="IPR020287">
    <property type="entry name" value="Tail_sheath_C"/>
</dbReference>
<dbReference type="InterPro" id="IPR052042">
    <property type="entry name" value="Tail_sheath_structural"/>
</dbReference>
<dbReference type="AlphaFoldDB" id="A0A833CM47"/>
<dbReference type="Proteomes" id="UP000430843">
    <property type="component" value="Unassembled WGS sequence"/>
</dbReference>
<evidence type="ECO:0000259" key="2">
    <source>
        <dbReference type="Pfam" id="PF04984"/>
    </source>
</evidence>
<organism evidence="5 6">
    <name type="scientific">Brucella tritici</name>
    <dbReference type="NCBI Taxonomy" id="94626"/>
    <lineage>
        <taxon>Bacteria</taxon>
        <taxon>Pseudomonadati</taxon>
        <taxon>Pseudomonadota</taxon>
        <taxon>Alphaproteobacteria</taxon>
        <taxon>Hyphomicrobiales</taxon>
        <taxon>Brucellaceae</taxon>
        <taxon>Brucella/Ochrobactrum group</taxon>
        <taxon>Brucella</taxon>
    </lineage>
</organism>
<evidence type="ECO:0000256" key="1">
    <source>
        <dbReference type="ARBA" id="ARBA00008005"/>
    </source>
</evidence>
<name>A0A833CM47_9HYPH</name>